<accession>A0A4Q7JAX5</accession>
<evidence type="ECO:0000313" key="2">
    <source>
        <dbReference type="Proteomes" id="UP000292003"/>
    </source>
</evidence>
<protein>
    <recommendedName>
        <fullName evidence="3">SEC-C domain-containing protein</fullName>
    </recommendedName>
</protein>
<keyword evidence="2" id="KW-1185">Reference proteome</keyword>
<dbReference type="InterPro" id="IPR004027">
    <property type="entry name" value="SEC_C_motif"/>
</dbReference>
<dbReference type="Gene3D" id="1.25.40.10">
    <property type="entry name" value="Tetratricopeptide repeat domain"/>
    <property type="match status" value="1"/>
</dbReference>
<evidence type="ECO:0000313" key="1">
    <source>
        <dbReference type="EMBL" id="RZQ64112.1"/>
    </source>
</evidence>
<dbReference type="Proteomes" id="UP000292003">
    <property type="component" value="Unassembled WGS sequence"/>
</dbReference>
<dbReference type="Pfam" id="PF02810">
    <property type="entry name" value="SEC-C"/>
    <property type="match status" value="1"/>
</dbReference>
<dbReference type="EMBL" id="SFCC01000004">
    <property type="protein sequence ID" value="RZQ64112.1"/>
    <property type="molecule type" value="Genomic_DNA"/>
</dbReference>
<gene>
    <name evidence="1" type="ORF">EWH70_08935</name>
</gene>
<dbReference type="InterPro" id="IPR011990">
    <property type="entry name" value="TPR-like_helical_dom_sf"/>
</dbReference>
<dbReference type="RefSeq" id="WP_130474827.1">
    <property type="nucleotide sequence ID" value="NZ_SFCC01000004.1"/>
</dbReference>
<dbReference type="OrthoDB" id="3343588at2"/>
<evidence type="ECO:0008006" key="3">
    <source>
        <dbReference type="Google" id="ProtNLM"/>
    </source>
</evidence>
<proteinExistence type="predicted"/>
<dbReference type="Gene3D" id="3.10.450.50">
    <property type="match status" value="1"/>
</dbReference>
<dbReference type="SUPFAM" id="SSF48452">
    <property type="entry name" value="TPR-like"/>
    <property type="match status" value="1"/>
</dbReference>
<dbReference type="SUPFAM" id="SSF103642">
    <property type="entry name" value="Sec-C motif"/>
    <property type="match status" value="1"/>
</dbReference>
<sequence>MRVVQANPNADMAEELEAELALHPEQRGQILVEAAGAWHRAGNQERSAELLTQAIALGGEDGGCARVAMAEFLFALDREAEARTQLAELRQSRLPSPIPHHLAAELLSQRGEYQEALTWFNTAVSRLTEQDMAELTADFGFASLANAILTGRGDVRQALRMPADELDESVLPLPDQTEELFSRLPHDPPAELQVLFWPRDQIPLAHAHWPQLVERTDVDLICADREADNRELSEAGVSRIVMVPLTAAALQDFCARTGRDPLDGDTRMACMNELADGGNTISWPPTRNAPCWCGSASKYKKCCGRPL</sequence>
<organism evidence="1 2">
    <name type="scientific">Amycolatopsis suaedae</name>
    <dbReference type="NCBI Taxonomy" id="2510978"/>
    <lineage>
        <taxon>Bacteria</taxon>
        <taxon>Bacillati</taxon>
        <taxon>Actinomycetota</taxon>
        <taxon>Actinomycetes</taxon>
        <taxon>Pseudonocardiales</taxon>
        <taxon>Pseudonocardiaceae</taxon>
        <taxon>Amycolatopsis</taxon>
    </lineage>
</organism>
<comment type="caution">
    <text evidence="1">The sequence shown here is derived from an EMBL/GenBank/DDBJ whole genome shotgun (WGS) entry which is preliminary data.</text>
</comment>
<reference evidence="1 2" key="1">
    <citation type="submission" date="2019-02" db="EMBL/GenBank/DDBJ databases">
        <title>Draft genome sequence of Amycolatopsis sp. 8-3EHSu isolated from roots of Suaeda maritima.</title>
        <authorList>
            <person name="Duangmal K."/>
            <person name="Chantavorakit T."/>
        </authorList>
    </citation>
    <scope>NUCLEOTIDE SEQUENCE [LARGE SCALE GENOMIC DNA]</scope>
    <source>
        <strain evidence="1 2">8-3EHSu</strain>
    </source>
</reference>
<name>A0A4Q7JAX5_9PSEU</name>
<dbReference type="AlphaFoldDB" id="A0A4Q7JAX5"/>